<accession>A0A1E3TDL7</accession>
<dbReference type="GO" id="GO:0010629">
    <property type="term" value="P:negative regulation of gene expression"/>
    <property type="evidence" value="ECO:0007669"/>
    <property type="project" value="UniProtKB-ARBA"/>
</dbReference>
<dbReference type="CDD" id="cd13925">
    <property type="entry name" value="RPF"/>
    <property type="match status" value="1"/>
</dbReference>
<dbReference type="OrthoDB" id="1404170at2"/>
<dbReference type="RefSeq" id="WP_069397267.1">
    <property type="nucleotide sequence ID" value="NZ_JACKUN010000016.1"/>
</dbReference>
<dbReference type="InterPro" id="IPR023346">
    <property type="entry name" value="Lysozyme-like_dom_sf"/>
</dbReference>
<protein>
    <submittedName>
        <fullName evidence="4">Transglycosylase family protein [Saccharomonospora viridis DSM]</fullName>
    </submittedName>
</protein>
<dbReference type="Proteomes" id="UP000252015">
    <property type="component" value="Unassembled WGS sequence"/>
</dbReference>
<proteinExistence type="inferred from homology"/>
<organism evidence="4 5">
    <name type="scientific">Mycobacterium shimoidei</name>
    <dbReference type="NCBI Taxonomy" id="29313"/>
    <lineage>
        <taxon>Bacteria</taxon>
        <taxon>Bacillati</taxon>
        <taxon>Actinomycetota</taxon>
        <taxon>Actinomycetes</taxon>
        <taxon>Mycobacteriales</taxon>
        <taxon>Mycobacteriaceae</taxon>
        <taxon>Mycobacterium</taxon>
    </lineage>
</organism>
<dbReference type="GO" id="GO:0009372">
    <property type="term" value="P:quorum sensing"/>
    <property type="evidence" value="ECO:0007669"/>
    <property type="project" value="UniProtKB-ARBA"/>
</dbReference>
<dbReference type="GO" id="GO:0042127">
    <property type="term" value="P:regulation of cell population proliferation"/>
    <property type="evidence" value="ECO:0007669"/>
    <property type="project" value="UniProtKB-ARBA"/>
</dbReference>
<evidence type="ECO:0000313" key="4">
    <source>
        <dbReference type="EMBL" id="SRX95608.1"/>
    </source>
</evidence>
<dbReference type="STRING" id="29313.BHQ16_17115"/>
<feature type="domain" description="Resuscitation-promoting factor core lysozyme-like" evidence="3">
    <location>
        <begin position="40"/>
        <end position="112"/>
    </location>
</feature>
<dbReference type="GO" id="GO:0005576">
    <property type="term" value="C:extracellular region"/>
    <property type="evidence" value="ECO:0007669"/>
    <property type="project" value="UniProtKB-ARBA"/>
</dbReference>
<evidence type="ECO:0000256" key="1">
    <source>
        <dbReference type="ARBA" id="ARBA00010830"/>
    </source>
</evidence>
<keyword evidence="5" id="KW-1185">Reference proteome</keyword>
<reference evidence="4 5" key="1">
    <citation type="submission" date="2018-05" db="EMBL/GenBank/DDBJ databases">
        <authorList>
            <consortium name="IHU Genomes"/>
        </authorList>
    </citation>
    <scope>NUCLEOTIDE SEQUENCE [LARGE SCALE GENOMIC DNA]</scope>
    <source>
        <strain evidence="4 5">P7336</strain>
    </source>
</reference>
<dbReference type="InterPro" id="IPR010618">
    <property type="entry name" value="RPF"/>
</dbReference>
<name>A0A1E3TDL7_MYCSH</name>
<sequence length="147" mass="15652">MAHFGGALIAKSLCMSFVKAAIVVIAISVVIDPATGVAYADSVNWDAVAECESGGDWDADTGNGFYGGLQFKQSTWDENGGLGSPADASREQQIAVAERVLANQGPEAWPKCGPNQQLFPMEVINILRSGHPLRSTLHKLWSMAIPH</sequence>
<keyword evidence="2" id="KW-0378">Hydrolase</keyword>
<dbReference type="AlphaFoldDB" id="A0A1E3TDL7"/>
<dbReference type="EMBL" id="UEGW01000001">
    <property type="protein sequence ID" value="SRX95608.1"/>
    <property type="molecule type" value="Genomic_DNA"/>
</dbReference>
<dbReference type="Pfam" id="PF06737">
    <property type="entry name" value="Transglycosylas"/>
    <property type="match status" value="1"/>
</dbReference>
<comment type="similarity">
    <text evidence="1">Belongs to the transglycosylase family. Rpf subfamily.</text>
</comment>
<evidence type="ECO:0000313" key="5">
    <source>
        <dbReference type="Proteomes" id="UP000252015"/>
    </source>
</evidence>
<evidence type="ECO:0000259" key="3">
    <source>
        <dbReference type="Pfam" id="PF06737"/>
    </source>
</evidence>
<dbReference type="GO" id="GO:0016787">
    <property type="term" value="F:hydrolase activity"/>
    <property type="evidence" value="ECO:0007669"/>
    <property type="project" value="UniProtKB-KW"/>
</dbReference>
<gene>
    <name evidence="4" type="ORF">MSP7336_03877</name>
</gene>
<dbReference type="Gene3D" id="1.10.530.10">
    <property type="match status" value="1"/>
</dbReference>
<evidence type="ECO:0000256" key="2">
    <source>
        <dbReference type="ARBA" id="ARBA00022801"/>
    </source>
</evidence>
<dbReference type="SUPFAM" id="SSF53955">
    <property type="entry name" value="Lysozyme-like"/>
    <property type="match status" value="1"/>
</dbReference>